<reference evidence="1 2" key="1">
    <citation type="journal article" date="2020" name="Cell">
        <title>Large-Scale Comparative Analyses of Tick Genomes Elucidate Their Genetic Diversity and Vector Capacities.</title>
        <authorList>
            <consortium name="Tick Genome and Microbiome Consortium (TIGMIC)"/>
            <person name="Jia N."/>
            <person name="Wang J."/>
            <person name="Shi W."/>
            <person name="Du L."/>
            <person name="Sun Y."/>
            <person name="Zhan W."/>
            <person name="Jiang J.F."/>
            <person name="Wang Q."/>
            <person name="Zhang B."/>
            <person name="Ji P."/>
            <person name="Bell-Sakyi L."/>
            <person name="Cui X.M."/>
            <person name="Yuan T.T."/>
            <person name="Jiang B.G."/>
            <person name="Yang W.F."/>
            <person name="Lam T.T."/>
            <person name="Chang Q.C."/>
            <person name="Ding S.J."/>
            <person name="Wang X.J."/>
            <person name="Zhu J.G."/>
            <person name="Ruan X.D."/>
            <person name="Zhao L."/>
            <person name="Wei J.T."/>
            <person name="Ye R.Z."/>
            <person name="Que T.C."/>
            <person name="Du C.H."/>
            <person name="Zhou Y.H."/>
            <person name="Cheng J.X."/>
            <person name="Dai P.F."/>
            <person name="Guo W.B."/>
            <person name="Han X.H."/>
            <person name="Huang E.J."/>
            <person name="Li L.F."/>
            <person name="Wei W."/>
            <person name="Gao Y.C."/>
            <person name="Liu J.Z."/>
            <person name="Shao H.Z."/>
            <person name="Wang X."/>
            <person name="Wang C.C."/>
            <person name="Yang T.C."/>
            <person name="Huo Q.B."/>
            <person name="Li W."/>
            <person name="Chen H.Y."/>
            <person name="Chen S.E."/>
            <person name="Zhou L.G."/>
            <person name="Ni X.B."/>
            <person name="Tian J.H."/>
            <person name="Sheng Y."/>
            <person name="Liu T."/>
            <person name="Pan Y.S."/>
            <person name="Xia L.Y."/>
            <person name="Li J."/>
            <person name="Zhao F."/>
            <person name="Cao W.C."/>
        </authorList>
    </citation>
    <scope>NUCLEOTIDE SEQUENCE [LARGE SCALE GENOMIC DNA]</scope>
    <source>
        <strain evidence="1">HaeL-2018</strain>
    </source>
</reference>
<dbReference type="OMA" id="PMEWEAH"/>
<dbReference type="Proteomes" id="UP000821853">
    <property type="component" value="Chromosome 1"/>
</dbReference>
<dbReference type="EMBL" id="JABSTR010000001">
    <property type="protein sequence ID" value="KAH9360445.1"/>
    <property type="molecule type" value="Genomic_DNA"/>
</dbReference>
<proteinExistence type="predicted"/>
<sequence>MDRMLTSITTIKLTHQAHTQLLAQLVNSAQASSPGLQGLPDLPFGTLADPMEWEAHLVVPCHFLYAGSLTEERGSKEQATLKDIEKASMSWFRHATERAAAEQKGTRASPVDELI</sequence>
<organism evidence="1 2">
    <name type="scientific">Haemaphysalis longicornis</name>
    <name type="common">Bush tick</name>
    <dbReference type="NCBI Taxonomy" id="44386"/>
    <lineage>
        <taxon>Eukaryota</taxon>
        <taxon>Metazoa</taxon>
        <taxon>Ecdysozoa</taxon>
        <taxon>Arthropoda</taxon>
        <taxon>Chelicerata</taxon>
        <taxon>Arachnida</taxon>
        <taxon>Acari</taxon>
        <taxon>Parasitiformes</taxon>
        <taxon>Ixodida</taxon>
        <taxon>Ixodoidea</taxon>
        <taxon>Ixodidae</taxon>
        <taxon>Haemaphysalinae</taxon>
        <taxon>Haemaphysalis</taxon>
    </lineage>
</organism>
<comment type="caution">
    <text evidence="1">The sequence shown here is derived from an EMBL/GenBank/DDBJ whole genome shotgun (WGS) entry which is preliminary data.</text>
</comment>
<dbReference type="VEuPathDB" id="VectorBase:HLOH_050401"/>
<gene>
    <name evidence="1" type="ORF">HPB48_013420</name>
</gene>
<evidence type="ECO:0000313" key="1">
    <source>
        <dbReference type="EMBL" id="KAH9360445.1"/>
    </source>
</evidence>
<protein>
    <submittedName>
        <fullName evidence="1">Uncharacterized protein</fullName>
    </submittedName>
</protein>
<accession>A0A9J6FBX1</accession>
<keyword evidence="2" id="KW-1185">Reference proteome</keyword>
<dbReference type="AlphaFoldDB" id="A0A9J6FBX1"/>
<dbReference type="OrthoDB" id="6498951at2759"/>
<evidence type="ECO:0000313" key="2">
    <source>
        <dbReference type="Proteomes" id="UP000821853"/>
    </source>
</evidence>
<name>A0A9J6FBX1_HAELO</name>